<feature type="region of interest" description="Disordered" evidence="2">
    <location>
        <begin position="148"/>
        <end position="169"/>
    </location>
</feature>
<feature type="domain" description="Secretion system C-terminal sorting" evidence="3">
    <location>
        <begin position="201"/>
        <end position="272"/>
    </location>
</feature>
<dbReference type="Proteomes" id="UP000007463">
    <property type="component" value="Chromosome"/>
</dbReference>
<keyword evidence="5" id="KW-1185">Reference proteome</keyword>
<evidence type="ECO:0000313" key="5">
    <source>
        <dbReference type="Proteomes" id="UP000007463"/>
    </source>
</evidence>
<dbReference type="NCBIfam" id="TIGR04183">
    <property type="entry name" value="Por_Secre_tail"/>
    <property type="match status" value="1"/>
</dbReference>
<dbReference type="KEGG" id="fte:Fluta_1989"/>
<dbReference type="AlphaFoldDB" id="F2IK72"/>
<evidence type="ECO:0000256" key="1">
    <source>
        <dbReference type="ARBA" id="ARBA00022729"/>
    </source>
</evidence>
<gene>
    <name evidence="4" type="ordered locus">Fluta_1989</name>
</gene>
<dbReference type="HOGENOM" id="CLU_1014712_0_0_10"/>
<dbReference type="EMBL" id="CP002542">
    <property type="protein sequence ID" value="AEA43975.1"/>
    <property type="molecule type" value="Genomic_DNA"/>
</dbReference>
<reference evidence="5" key="2">
    <citation type="submission" date="2011-02" db="EMBL/GenBank/DDBJ databases">
        <title>The complete genome of Fluviicola taffensis DSM 16823.</title>
        <authorList>
            <consortium name="US DOE Joint Genome Institute (JGI-PGF)"/>
            <person name="Lucas S."/>
            <person name="Copeland A."/>
            <person name="Lapidus A."/>
            <person name="Bruce D."/>
            <person name="Goodwin L."/>
            <person name="Pitluck S."/>
            <person name="Kyrpides N."/>
            <person name="Mavromatis K."/>
            <person name="Ivanova N."/>
            <person name="Mikhailova N."/>
            <person name="Pagani I."/>
            <person name="Chertkov O."/>
            <person name="Detter J.C."/>
            <person name="Han C."/>
            <person name="Tapia R."/>
            <person name="Land M."/>
            <person name="Hauser L."/>
            <person name="Markowitz V."/>
            <person name="Cheng J.-F."/>
            <person name="Hugenholtz P."/>
            <person name="Woyke T."/>
            <person name="Wu D."/>
            <person name="Tindall B."/>
            <person name="Pomrenke H.G."/>
            <person name="Brambilla E."/>
            <person name="Klenk H.-P."/>
            <person name="Eisen J.A."/>
        </authorList>
    </citation>
    <scope>NUCLEOTIDE SEQUENCE [LARGE SCALE GENOMIC DNA]</scope>
    <source>
        <strain evidence="5">DSM 16823 / RW262 / RW262</strain>
    </source>
</reference>
<dbReference type="Pfam" id="PF18962">
    <property type="entry name" value="Por_Secre_tail"/>
    <property type="match status" value="1"/>
</dbReference>
<accession>F2IK72</accession>
<evidence type="ECO:0000259" key="3">
    <source>
        <dbReference type="Pfam" id="PF18962"/>
    </source>
</evidence>
<dbReference type="Gene3D" id="2.60.120.200">
    <property type="match status" value="1"/>
</dbReference>
<dbReference type="GO" id="GO:0005975">
    <property type="term" value="P:carbohydrate metabolic process"/>
    <property type="evidence" value="ECO:0007669"/>
    <property type="project" value="UniProtKB-ARBA"/>
</dbReference>
<dbReference type="STRING" id="755732.Fluta_1989"/>
<keyword evidence="1" id="KW-0732">Signal</keyword>
<protein>
    <recommendedName>
        <fullName evidence="3">Secretion system C-terminal sorting domain-containing protein</fullName>
    </recommendedName>
</protein>
<dbReference type="InterPro" id="IPR026444">
    <property type="entry name" value="Secre_tail"/>
</dbReference>
<sequence>MGEWSPGMFFWYCNGRQFQGWLGDLNYQANLIANLNLNGNNGPFPPAIDATTPYPSTFEIDYIRVFNKINCQQTINICNYNHILTSPTVLTGSQITLGGASCFGAVLESTENLDLIATDNIQLLPGADMRGLFSAKIINCPGVPKNTSEYPQDDHFPGNSENNGDVSFTEDLNKSANSPNTDDKAIMGPVEQREESFYTKIYPNPTQGKINIEFEGRIFGEVEIQLINSMEQIVFTKSGIKENFHIDIAHLPKGIYYLVGNFGENSISEKIILE</sequence>
<proteinExistence type="predicted"/>
<reference evidence="4 5" key="1">
    <citation type="journal article" date="2011" name="Stand. Genomic Sci.">
        <title>Complete genome sequence of the gliding freshwater bacterium Fluviicola taffensis type strain (RW262).</title>
        <authorList>
            <person name="Woyke T."/>
            <person name="Chertkov O."/>
            <person name="Lapidus A."/>
            <person name="Nolan M."/>
            <person name="Lucas S."/>
            <person name="Del Rio T.G."/>
            <person name="Tice H."/>
            <person name="Cheng J.F."/>
            <person name="Tapia R."/>
            <person name="Han C."/>
            <person name="Goodwin L."/>
            <person name="Pitluck S."/>
            <person name="Liolios K."/>
            <person name="Pagani I."/>
            <person name="Ivanova N."/>
            <person name="Huntemann M."/>
            <person name="Mavromatis K."/>
            <person name="Mikhailova N."/>
            <person name="Pati A."/>
            <person name="Chen A."/>
            <person name="Palaniappan K."/>
            <person name="Land M."/>
            <person name="Hauser L."/>
            <person name="Brambilla E.M."/>
            <person name="Rohde M."/>
            <person name="Mwirichia R."/>
            <person name="Sikorski J."/>
            <person name="Tindall B.J."/>
            <person name="Goker M."/>
            <person name="Bristow J."/>
            <person name="Eisen J.A."/>
            <person name="Markowitz V."/>
            <person name="Hugenholtz P."/>
            <person name="Klenk H.P."/>
            <person name="Kyrpides N.C."/>
        </authorList>
    </citation>
    <scope>NUCLEOTIDE SEQUENCE [LARGE SCALE GENOMIC DNA]</scope>
    <source>
        <strain evidence="5">DSM 16823 / RW262 / RW262</strain>
    </source>
</reference>
<evidence type="ECO:0000256" key="2">
    <source>
        <dbReference type="SAM" id="MobiDB-lite"/>
    </source>
</evidence>
<evidence type="ECO:0000313" key="4">
    <source>
        <dbReference type="EMBL" id="AEA43975.1"/>
    </source>
</evidence>
<dbReference type="GO" id="GO:0004553">
    <property type="term" value="F:hydrolase activity, hydrolyzing O-glycosyl compounds"/>
    <property type="evidence" value="ECO:0007669"/>
    <property type="project" value="UniProtKB-ARBA"/>
</dbReference>
<organism evidence="4 5">
    <name type="scientific">Fluviicola taffensis (strain DSM 16823 / NCIMB 13979 / RW262)</name>
    <dbReference type="NCBI Taxonomy" id="755732"/>
    <lineage>
        <taxon>Bacteria</taxon>
        <taxon>Pseudomonadati</taxon>
        <taxon>Bacteroidota</taxon>
        <taxon>Flavobacteriia</taxon>
        <taxon>Flavobacteriales</taxon>
        <taxon>Crocinitomicaceae</taxon>
        <taxon>Fluviicola</taxon>
    </lineage>
</organism>
<name>F2IK72_FLUTR</name>
<dbReference type="InterPro" id="IPR013320">
    <property type="entry name" value="ConA-like_dom_sf"/>
</dbReference>
<dbReference type="SUPFAM" id="SSF49899">
    <property type="entry name" value="Concanavalin A-like lectins/glucanases"/>
    <property type="match status" value="1"/>
</dbReference>